<comment type="caution">
    <text evidence="1">The sequence shown here is derived from an EMBL/GenBank/DDBJ whole genome shotgun (WGS) entry which is preliminary data.</text>
</comment>
<evidence type="ECO:0000313" key="2">
    <source>
        <dbReference type="Proteomes" id="UP000499080"/>
    </source>
</evidence>
<dbReference type="AlphaFoldDB" id="A0A4Y2UPH6"/>
<sequence length="114" mass="12768">MKRQNSFDVSNPAGSNRIEIGAGLQSLVSNLKACHSLSLHSKQMAWCGPPSPNFSSYTGIYTGHITHLSPGSQNRALRYRDKLNFQTSEHIPQILVAFPHYRTYLSRSDNTCME</sequence>
<protein>
    <submittedName>
        <fullName evidence="1">Uncharacterized protein</fullName>
    </submittedName>
</protein>
<evidence type="ECO:0000313" key="1">
    <source>
        <dbReference type="EMBL" id="GBO13437.1"/>
    </source>
</evidence>
<keyword evidence="2" id="KW-1185">Reference proteome</keyword>
<name>A0A4Y2UPH6_ARAVE</name>
<proteinExistence type="predicted"/>
<dbReference type="EMBL" id="BGPR01037753">
    <property type="protein sequence ID" value="GBO13437.1"/>
    <property type="molecule type" value="Genomic_DNA"/>
</dbReference>
<accession>A0A4Y2UPH6</accession>
<dbReference type="Proteomes" id="UP000499080">
    <property type="component" value="Unassembled WGS sequence"/>
</dbReference>
<organism evidence="1 2">
    <name type="scientific">Araneus ventricosus</name>
    <name type="common">Orbweaver spider</name>
    <name type="synonym">Epeira ventricosa</name>
    <dbReference type="NCBI Taxonomy" id="182803"/>
    <lineage>
        <taxon>Eukaryota</taxon>
        <taxon>Metazoa</taxon>
        <taxon>Ecdysozoa</taxon>
        <taxon>Arthropoda</taxon>
        <taxon>Chelicerata</taxon>
        <taxon>Arachnida</taxon>
        <taxon>Araneae</taxon>
        <taxon>Araneomorphae</taxon>
        <taxon>Entelegynae</taxon>
        <taxon>Araneoidea</taxon>
        <taxon>Araneidae</taxon>
        <taxon>Araneus</taxon>
    </lineage>
</organism>
<gene>
    <name evidence="1" type="ORF">AVEN_90028_1</name>
</gene>
<reference evidence="1 2" key="1">
    <citation type="journal article" date="2019" name="Sci. Rep.">
        <title>Orb-weaving spider Araneus ventricosus genome elucidates the spidroin gene catalogue.</title>
        <authorList>
            <person name="Kono N."/>
            <person name="Nakamura H."/>
            <person name="Ohtoshi R."/>
            <person name="Moran D.A.P."/>
            <person name="Shinohara A."/>
            <person name="Yoshida Y."/>
            <person name="Fujiwara M."/>
            <person name="Mori M."/>
            <person name="Tomita M."/>
            <person name="Arakawa K."/>
        </authorList>
    </citation>
    <scope>NUCLEOTIDE SEQUENCE [LARGE SCALE GENOMIC DNA]</scope>
</reference>